<dbReference type="CDD" id="cd03293">
    <property type="entry name" value="ABC_NrtD_SsuB_transporters"/>
    <property type="match status" value="1"/>
</dbReference>
<dbReference type="GO" id="GO:0005524">
    <property type="term" value="F:ATP binding"/>
    <property type="evidence" value="ECO:0007669"/>
    <property type="project" value="UniProtKB-KW"/>
</dbReference>
<proteinExistence type="inferred from homology"/>
<evidence type="ECO:0000259" key="6">
    <source>
        <dbReference type="PROSITE" id="PS50893"/>
    </source>
</evidence>
<dbReference type="PANTHER" id="PTHR42788">
    <property type="entry name" value="TAURINE IMPORT ATP-BINDING PROTEIN-RELATED"/>
    <property type="match status" value="1"/>
</dbReference>
<protein>
    <submittedName>
        <fullName evidence="7">ABC transporter ATP-binding protein</fullName>
    </submittedName>
</protein>
<evidence type="ECO:0000313" key="8">
    <source>
        <dbReference type="Proteomes" id="UP001159292"/>
    </source>
</evidence>
<feature type="domain" description="ABC transporter" evidence="6">
    <location>
        <begin position="14"/>
        <end position="253"/>
    </location>
</feature>
<dbReference type="InterPro" id="IPR027417">
    <property type="entry name" value="P-loop_NTPase"/>
</dbReference>
<dbReference type="PROSITE" id="PS00211">
    <property type="entry name" value="ABC_TRANSPORTER_1"/>
    <property type="match status" value="1"/>
</dbReference>
<keyword evidence="2" id="KW-0813">Transport</keyword>
<dbReference type="InterPro" id="IPR050166">
    <property type="entry name" value="ABC_transporter_ATP-bind"/>
</dbReference>
<dbReference type="Gene3D" id="3.40.50.300">
    <property type="entry name" value="P-loop containing nucleotide triphosphate hydrolases"/>
    <property type="match status" value="1"/>
</dbReference>
<name>A0AB35L3K1_ECTOL</name>
<accession>A0AB35L3K1</accession>
<evidence type="ECO:0000256" key="3">
    <source>
        <dbReference type="ARBA" id="ARBA00022741"/>
    </source>
</evidence>
<reference evidence="7" key="1">
    <citation type="submission" date="2022-09" db="EMBL/GenBank/DDBJ databases">
        <title>Intensive care unit water sources are persistently colonized with multi-drug resistant bacteria and are the site of extensive horizontal gene transfer of antibiotic resistance genes.</title>
        <authorList>
            <person name="Diorio-Toth L."/>
        </authorList>
    </citation>
    <scope>NUCLEOTIDE SEQUENCE</scope>
    <source>
        <strain evidence="7">GD04000</strain>
    </source>
</reference>
<evidence type="ECO:0000256" key="5">
    <source>
        <dbReference type="SAM" id="MobiDB-lite"/>
    </source>
</evidence>
<gene>
    <name evidence="7" type="ORF">N7671_18060</name>
</gene>
<dbReference type="PANTHER" id="PTHR42788:SF13">
    <property type="entry name" value="ALIPHATIC SULFONATES IMPORT ATP-BINDING PROTEIN SSUB"/>
    <property type="match status" value="1"/>
</dbReference>
<dbReference type="Proteomes" id="UP001159292">
    <property type="component" value="Unassembled WGS sequence"/>
</dbReference>
<sequence length="294" mass="32192">MLEGKSAATPRTVIELSNVTVRYGGNMVALDNTSLRIDQGDFVALVGPSGCGKSTILKLVAGLIEPTEGAAIVGGREVGAIGNHAKRLGLAFQNPTMLPWLSILDNVMIPLKIVEPFRQDYRRKKNGEFRERAEALLEQVGLAGFGSKRPWELSGGMLQRASLCRALVHEPDILLLDEPFGALDQFTREELWDTMQALWMAKRPTVLLVTHDLRESAYLASRICVMSARPGRIIQDETVHFARPRTLESSYEPDFTALVQALRMSIAHARSDADNPTKAGPAPAPAPRPTETSL</sequence>
<dbReference type="InterPro" id="IPR017871">
    <property type="entry name" value="ABC_transporter-like_CS"/>
</dbReference>
<dbReference type="EMBL" id="JAOEET010000059">
    <property type="protein sequence ID" value="MDH0569071.1"/>
    <property type="molecule type" value="Genomic_DNA"/>
</dbReference>
<dbReference type="SUPFAM" id="SSF52540">
    <property type="entry name" value="P-loop containing nucleoside triphosphate hydrolases"/>
    <property type="match status" value="1"/>
</dbReference>
<dbReference type="GeneID" id="300415095"/>
<dbReference type="SMART" id="SM00382">
    <property type="entry name" value="AAA"/>
    <property type="match status" value="1"/>
</dbReference>
<dbReference type="InterPro" id="IPR003439">
    <property type="entry name" value="ABC_transporter-like_ATP-bd"/>
</dbReference>
<dbReference type="AlphaFoldDB" id="A0AB35L3K1"/>
<evidence type="ECO:0000256" key="1">
    <source>
        <dbReference type="ARBA" id="ARBA00005417"/>
    </source>
</evidence>
<evidence type="ECO:0000256" key="4">
    <source>
        <dbReference type="ARBA" id="ARBA00022840"/>
    </source>
</evidence>
<evidence type="ECO:0000313" key="7">
    <source>
        <dbReference type="EMBL" id="MDH0569071.1"/>
    </source>
</evidence>
<feature type="region of interest" description="Disordered" evidence="5">
    <location>
        <begin position="270"/>
        <end position="294"/>
    </location>
</feature>
<dbReference type="InterPro" id="IPR003593">
    <property type="entry name" value="AAA+_ATPase"/>
</dbReference>
<evidence type="ECO:0000256" key="2">
    <source>
        <dbReference type="ARBA" id="ARBA00022448"/>
    </source>
</evidence>
<keyword evidence="3" id="KW-0547">Nucleotide-binding</keyword>
<dbReference type="PROSITE" id="PS50893">
    <property type="entry name" value="ABC_TRANSPORTER_2"/>
    <property type="match status" value="1"/>
</dbReference>
<comment type="similarity">
    <text evidence="1">Belongs to the ABC transporter superfamily.</text>
</comment>
<dbReference type="GO" id="GO:0016887">
    <property type="term" value="F:ATP hydrolysis activity"/>
    <property type="evidence" value="ECO:0007669"/>
    <property type="project" value="InterPro"/>
</dbReference>
<comment type="caution">
    <text evidence="7">The sequence shown here is derived from an EMBL/GenBank/DDBJ whole genome shotgun (WGS) entry which is preliminary data.</text>
</comment>
<dbReference type="Pfam" id="PF00005">
    <property type="entry name" value="ABC_tran"/>
    <property type="match status" value="1"/>
</dbReference>
<dbReference type="RefSeq" id="WP_003459774.1">
    <property type="nucleotide sequence ID" value="NZ_CAURUH010000069.1"/>
</dbReference>
<keyword evidence="4 7" id="KW-0067">ATP-binding</keyword>
<organism evidence="7 8">
    <name type="scientific">Ectopseudomonas oleovorans</name>
    <name type="common">Pseudomonas oleovorans</name>
    <dbReference type="NCBI Taxonomy" id="301"/>
    <lineage>
        <taxon>Bacteria</taxon>
        <taxon>Pseudomonadati</taxon>
        <taxon>Pseudomonadota</taxon>
        <taxon>Gammaproteobacteria</taxon>
        <taxon>Pseudomonadales</taxon>
        <taxon>Pseudomonadaceae</taxon>
        <taxon>Ectopseudomonas</taxon>
    </lineage>
</organism>